<evidence type="ECO:0000259" key="1">
    <source>
        <dbReference type="Pfam" id="PF07812"/>
    </source>
</evidence>
<dbReference type="EMBL" id="NIZT01000008">
    <property type="protein sequence ID" value="RBQ24220.1"/>
    <property type="molecule type" value="Genomic_DNA"/>
</dbReference>
<dbReference type="AlphaFoldDB" id="A0A366MEW7"/>
<sequence>MSEKKIIIFTGSSLSIEEASQILKADYRPPVKRNDILKAINESPDIIGIIDGVFHQSPAVGHKEIMKAMEKGIILVGGASMGALRASELDSLGMKGIGYVYNEYSKRNIESDDDVALTFDAATGEPYSEALVNIDYKLKKAVESNIINEEEKNEIIDVAKSIYYPNRTYYNILKKSKLDEYKKVKLIDFIVTIVNIKKQDAVDVLEYIKEIK</sequence>
<dbReference type="Proteomes" id="UP000253099">
    <property type="component" value="Unassembled WGS sequence"/>
</dbReference>
<feature type="domain" description="TfuA-like core" evidence="1">
    <location>
        <begin position="51"/>
        <end position="168"/>
    </location>
</feature>
<evidence type="ECO:0000313" key="3">
    <source>
        <dbReference type="Proteomes" id="UP000253099"/>
    </source>
</evidence>
<gene>
    <name evidence="2" type="ORF">ALNOE001_03330</name>
</gene>
<comment type="caution">
    <text evidence="2">The sequence shown here is derived from an EMBL/GenBank/DDBJ whole genome shotgun (WGS) entry which is preliminary data.</text>
</comment>
<reference evidence="2 3" key="1">
    <citation type="submission" date="2018-06" db="EMBL/GenBank/DDBJ databases">
        <title>Genomic insight into two independent archaeal endosymbiosis events.</title>
        <authorList>
            <person name="Lind A.E."/>
            <person name="Lewis W.H."/>
            <person name="Spang A."/>
            <person name="Guy L."/>
            <person name="Embley M.T."/>
            <person name="Ettema T.J.G."/>
        </authorList>
    </citation>
    <scope>NUCLEOTIDE SEQUENCE [LARGE SCALE GENOMIC DNA]</scope>
    <source>
        <strain evidence="2">NOE</strain>
    </source>
</reference>
<dbReference type="InterPro" id="IPR012924">
    <property type="entry name" value="TfuA_core"/>
</dbReference>
<dbReference type="Pfam" id="PF07812">
    <property type="entry name" value="TfuA"/>
    <property type="match status" value="1"/>
</dbReference>
<proteinExistence type="predicted"/>
<dbReference type="NCBIfam" id="NF033432">
    <property type="entry name" value="ThioGly_TfuA_rel"/>
    <property type="match status" value="1"/>
</dbReference>
<keyword evidence="3" id="KW-1185">Reference proteome</keyword>
<name>A0A366MEW7_9EURY</name>
<organism evidence="2 3">
    <name type="scientific">Candidatus Methanobinarius endosymbioticus</name>
    <dbReference type="NCBI Taxonomy" id="2006182"/>
    <lineage>
        <taxon>Archaea</taxon>
        <taxon>Methanobacteriati</taxon>
        <taxon>Methanobacteriota</taxon>
        <taxon>Methanomada group</taxon>
        <taxon>Methanobacteria</taxon>
        <taxon>Methanobacteriales</taxon>
        <taxon>Methanobacteriaceae</taxon>
        <taxon>Candidatus Methanobinarius</taxon>
    </lineage>
</organism>
<protein>
    <recommendedName>
        <fullName evidence="1">TfuA-like core domain-containing protein</fullName>
    </recommendedName>
</protein>
<accession>A0A366MEW7</accession>
<evidence type="ECO:0000313" key="2">
    <source>
        <dbReference type="EMBL" id="RBQ24220.1"/>
    </source>
</evidence>